<dbReference type="GO" id="GO:0051603">
    <property type="term" value="P:proteolysis involved in protein catabolic process"/>
    <property type="evidence" value="ECO:0007669"/>
    <property type="project" value="TreeGrafter"/>
</dbReference>
<dbReference type="Pfam" id="PF05193">
    <property type="entry name" value="Peptidase_M16_C"/>
    <property type="match status" value="1"/>
</dbReference>
<dbReference type="PANTHER" id="PTHR43690">
    <property type="entry name" value="NARDILYSIN"/>
    <property type="match status" value="1"/>
</dbReference>
<dbReference type="FunFam" id="3.30.830.10:FF:000005">
    <property type="entry name" value="nardilysin isoform X1"/>
    <property type="match status" value="1"/>
</dbReference>
<comment type="caution">
    <text evidence="13">The sequence shown here is derived from an EMBL/GenBank/DDBJ whole genome shotgun (WGS) entry which is preliminary data.</text>
</comment>
<keyword evidence="3" id="KW-0479">Metal-binding</keyword>
<feature type="compositionally biased region" description="Low complexity" evidence="8">
    <location>
        <begin position="945"/>
        <end position="960"/>
    </location>
</feature>
<dbReference type="InterPro" id="IPR011249">
    <property type="entry name" value="Metalloenz_LuxS/M16"/>
</dbReference>
<evidence type="ECO:0000256" key="7">
    <source>
        <dbReference type="RuleBase" id="RU004447"/>
    </source>
</evidence>
<evidence type="ECO:0000256" key="8">
    <source>
        <dbReference type="SAM" id="MobiDB-lite"/>
    </source>
</evidence>
<feature type="region of interest" description="Disordered" evidence="8">
    <location>
        <begin position="932"/>
        <end position="987"/>
    </location>
</feature>
<dbReference type="GO" id="GO:0005829">
    <property type="term" value="C:cytosol"/>
    <property type="evidence" value="ECO:0007669"/>
    <property type="project" value="TreeGrafter"/>
</dbReference>
<evidence type="ECO:0000256" key="3">
    <source>
        <dbReference type="ARBA" id="ARBA00022723"/>
    </source>
</evidence>
<keyword evidence="4" id="KW-0378">Hydrolase</keyword>
<feature type="domain" description="Peptidase M16 middle/third" evidence="11">
    <location>
        <begin position="388"/>
        <end position="671"/>
    </location>
</feature>
<keyword evidence="14" id="KW-1185">Reference proteome</keyword>
<comment type="similarity">
    <text evidence="1 7">Belongs to the peptidase M16 family.</text>
</comment>
<dbReference type="STRING" id="101127.A0A1X2GIG5"/>
<evidence type="ECO:0000256" key="1">
    <source>
        <dbReference type="ARBA" id="ARBA00007261"/>
    </source>
</evidence>
<dbReference type="Pfam" id="PF22456">
    <property type="entry name" value="PqqF-like_C_4"/>
    <property type="match status" value="1"/>
</dbReference>
<feature type="compositionally biased region" description="Low complexity" evidence="8">
    <location>
        <begin position="968"/>
        <end position="978"/>
    </location>
</feature>
<dbReference type="InterPro" id="IPR007863">
    <property type="entry name" value="Peptidase_M16_C"/>
</dbReference>
<dbReference type="Proteomes" id="UP000242146">
    <property type="component" value="Unassembled WGS sequence"/>
</dbReference>
<evidence type="ECO:0000256" key="4">
    <source>
        <dbReference type="ARBA" id="ARBA00022801"/>
    </source>
</evidence>
<dbReference type="Pfam" id="PF16187">
    <property type="entry name" value="Peptidase_M16_M"/>
    <property type="match status" value="1"/>
</dbReference>
<organism evidence="13 14">
    <name type="scientific">Hesseltinella vesiculosa</name>
    <dbReference type="NCBI Taxonomy" id="101127"/>
    <lineage>
        <taxon>Eukaryota</taxon>
        <taxon>Fungi</taxon>
        <taxon>Fungi incertae sedis</taxon>
        <taxon>Mucoromycota</taxon>
        <taxon>Mucoromycotina</taxon>
        <taxon>Mucoromycetes</taxon>
        <taxon>Mucorales</taxon>
        <taxon>Cunninghamellaceae</taxon>
        <taxon>Hesseltinella</taxon>
    </lineage>
</organism>
<dbReference type="FunFam" id="3.30.830.10:FF:000004">
    <property type="entry name" value="Putative insulin-degrading enzyme"/>
    <property type="match status" value="1"/>
</dbReference>
<reference evidence="13 14" key="1">
    <citation type="submission" date="2016-07" db="EMBL/GenBank/DDBJ databases">
        <title>Pervasive Adenine N6-methylation of Active Genes in Fungi.</title>
        <authorList>
            <consortium name="DOE Joint Genome Institute"/>
            <person name="Mondo S.J."/>
            <person name="Dannebaum R.O."/>
            <person name="Kuo R.C."/>
            <person name="Labutti K."/>
            <person name="Haridas S."/>
            <person name="Kuo A."/>
            <person name="Salamov A."/>
            <person name="Ahrendt S.R."/>
            <person name="Lipzen A."/>
            <person name="Sullivan W."/>
            <person name="Andreopoulos W.B."/>
            <person name="Clum A."/>
            <person name="Lindquist E."/>
            <person name="Daum C."/>
            <person name="Ramamoorthy G.K."/>
            <person name="Gryganskyi A."/>
            <person name="Culley D."/>
            <person name="Magnuson J.K."/>
            <person name="James T.Y."/>
            <person name="O'Malley M.A."/>
            <person name="Stajich J.E."/>
            <person name="Spatafora J.W."/>
            <person name="Visel A."/>
            <person name="Grigoriev I.V."/>
        </authorList>
    </citation>
    <scope>NUCLEOTIDE SEQUENCE [LARGE SCALE GENOMIC DNA]</scope>
    <source>
        <strain evidence="13 14">NRRL 3301</strain>
    </source>
</reference>
<evidence type="ECO:0000259" key="10">
    <source>
        <dbReference type="Pfam" id="PF05193"/>
    </source>
</evidence>
<dbReference type="EMBL" id="MCGT01000015">
    <property type="protein sequence ID" value="ORX53679.1"/>
    <property type="molecule type" value="Genomic_DNA"/>
</dbReference>
<evidence type="ECO:0000259" key="12">
    <source>
        <dbReference type="Pfam" id="PF22456"/>
    </source>
</evidence>
<keyword evidence="6" id="KW-0482">Metalloprotease</keyword>
<evidence type="ECO:0000256" key="6">
    <source>
        <dbReference type="ARBA" id="ARBA00023049"/>
    </source>
</evidence>
<dbReference type="AlphaFoldDB" id="A0A1X2GIG5"/>
<name>A0A1X2GIG5_9FUNG</name>
<accession>A0A1X2GIG5</accession>
<dbReference type="SUPFAM" id="SSF63411">
    <property type="entry name" value="LuxS/MPP-like metallohydrolase"/>
    <property type="match status" value="4"/>
</dbReference>
<dbReference type="GO" id="GO:0043171">
    <property type="term" value="P:peptide catabolic process"/>
    <property type="evidence" value="ECO:0007669"/>
    <property type="project" value="TreeGrafter"/>
</dbReference>
<evidence type="ECO:0000256" key="5">
    <source>
        <dbReference type="ARBA" id="ARBA00022833"/>
    </source>
</evidence>
<feature type="domain" description="Peptidase M16 C-terminal" evidence="10">
    <location>
        <begin position="205"/>
        <end position="382"/>
    </location>
</feature>
<dbReference type="PROSITE" id="PS00143">
    <property type="entry name" value="INSULINASE"/>
    <property type="match status" value="1"/>
</dbReference>
<feature type="region of interest" description="Disordered" evidence="8">
    <location>
        <begin position="1070"/>
        <end position="1094"/>
    </location>
</feature>
<feature type="domain" description="Peptidase M16 N-terminal" evidence="9">
    <location>
        <begin position="43"/>
        <end position="177"/>
    </location>
</feature>
<evidence type="ECO:0000259" key="9">
    <source>
        <dbReference type="Pfam" id="PF00675"/>
    </source>
</evidence>
<dbReference type="GO" id="GO:0046872">
    <property type="term" value="F:metal ion binding"/>
    <property type="evidence" value="ECO:0007669"/>
    <property type="project" value="UniProtKB-KW"/>
</dbReference>
<dbReference type="GO" id="GO:0005739">
    <property type="term" value="C:mitochondrion"/>
    <property type="evidence" value="ECO:0007669"/>
    <property type="project" value="TreeGrafter"/>
</dbReference>
<dbReference type="PANTHER" id="PTHR43690:SF18">
    <property type="entry name" value="INSULIN-DEGRADING ENZYME-RELATED"/>
    <property type="match status" value="1"/>
</dbReference>
<dbReference type="OrthoDB" id="952271at2759"/>
<keyword evidence="5" id="KW-0862">Zinc</keyword>
<evidence type="ECO:0008006" key="15">
    <source>
        <dbReference type="Google" id="ProtNLM"/>
    </source>
</evidence>
<sequence length="1131" mass="129049">MVSNEWITAADGTHQVFSNPLEIPLNDERQYRLIRLNNKLEALVISDPETDRASAALDVNVGNFYDPDNLLGLAHFCEHLLFMGTEKYPKENDYFSYLSEHSGYANAWTSSEHTNYYFEVGHQWLDGALDRFAHFFIDPLFLNTCTDREIRAVDSEHKKNLQSDSWRVAQIEKSLSNKNHPWHKFETGNLETLMGSPKKQGLDIRDELLRFHSNYYSANIMKLCVLGCESLDELTASVVEKFSAVANKDTVLPKFEGHPLSQEYLNKQIFVKSVKHTRSLDITFPFPGQSQYFECQPANYLSHLIGHEGSGSILSYLKKKGWATNLGSGCCYDRDNGFYHAWIELTESGLENYEQVVVTFFQYVDMLKKQGVKKWIFDEVQSLAEIDFKFAEKCSPSNYTSWLVQNMQVGYPPSMVISGSTRLRSFDADLIQQHMDLLNKDNFRLTVSAQSLPDHITLDQVERWYGTEYQVLPLSDKLTENLSNAETTDDFALPTPNGFLPRHLNVERHTIETKQTQPDLIQETATLRLWHKKDDTFWIPKTSVWLNLRSPLLHATPRHTVIAELYTRMLSESLNEYAYNAEVAGLSYFIGFDFRGFFLNVSGYSEKLPLLLEKVVDRMKHLQFPQDRFDVIKEQAIRDYDNFHLEAPFQHAAYYATYALLEHMWKIDDLRSEIKDVSLQDVQSTFPLLLAHLHLEALVHGDMNKAEAIDIVRNAETMIQPRPLSASQFVSNRSVLLPEGHSYTYQLAVADAKDVNSAVEFYMQVCDCTNVPLRTRLSLMSQIAQEPCFNQLRTKEQLGYIVLSGIRSHVGTNGLRVIVQSERDTVYLENRILDFLDVTLGKLLQEMTDTEFQSQIDSLIAVKTERHQNMNQEGGKYWSAIDSQYFEFDDIEKDVAELKTITKESFQDFYRKFIHPASPQFKKFSVHLQSQVPPSDRDAVPAPISTSSTASLTSSDTSTQSDDDDDLVTTTSVSSAADDTPDKTDDQVVPAISQMSKENLTSLHGCLTATPYGKHLTLERLETLVAKDLEQGTHAEVILRKLLVDELKTNEDQVEQLLNELAEQWRVAEAAAEKRPDQATTNTDGEDAARTSLRDHTKLPEGTIVIEDLLQFKKMMTLSTGAVPFFLFARI</sequence>
<dbReference type="InterPro" id="IPR054734">
    <property type="entry name" value="PqqF-like_C_4"/>
</dbReference>
<evidence type="ECO:0000256" key="2">
    <source>
        <dbReference type="ARBA" id="ARBA00022670"/>
    </source>
</evidence>
<proteinExistence type="inferred from homology"/>
<dbReference type="Pfam" id="PF00675">
    <property type="entry name" value="Peptidase_M16"/>
    <property type="match status" value="1"/>
</dbReference>
<dbReference type="GO" id="GO:0004222">
    <property type="term" value="F:metalloendopeptidase activity"/>
    <property type="evidence" value="ECO:0007669"/>
    <property type="project" value="InterPro"/>
</dbReference>
<evidence type="ECO:0000259" key="11">
    <source>
        <dbReference type="Pfam" id="PF16187"/>
    </source>
</evidence>
<dbReference type="InterPro" id="IPR032632">
    <property type="entry name" value="Peptidase_M16_M"/>
</dbReference>
<evidence type="ECO:0000313" key="14">
    <source>
        <dbReference type="Proteomes" id="UP000242146"/>
    </source>
</evidence>
<dbReference type="FunFam" id="3.30.830.10:FF:000003">
    <property type="entry name" value="Insulin-degrading enzyme"/>
    <property type="match status" value="1"/>
</dbReference>
<dbReference type="InterPro" id="IPR001431">
    <property type="entry name" value="Pept_M16_Zn_BS"/>
</dbReference>
<dbReference type="InterPro" id="IPR011765">
    <property type="entry name" value="Pept_M16_N"/>
</dbReference>
<gene>
    <name evidence="13" type="ORF">DM01DRAFT_1336212</name>
</gene>
<dbReference type="InterPro" id="IPR050626">
    <property type="entry name" value="Peptidase_M16"/>
</dbReference>
<evidence type="ECO:0000313" key="13">
    <source>
        <dbReference type="EMBL" id="ORX53679.1"/>
    </source>
</evidence>
<feature type="domain" description="Coenzyme PQQ synthesis protein F-like C-terminal lobe" evidence="12">
    <location>
        <begin position="779"/>
        <end position="878"/>
    </location>
</feature>
<keyword evidence="2" id="KW-0645">Protease</keyword>
<dbReference type="Gene3D" id="3.30.830.10">
    <property type="entry name" value="Metalloenzyme, LuxS/M16 peptidase-like"/>
    <property type="match status" value="4"/>
</dbReference>
<protein>
    <recommendedName>
        <fullName evidence="15">A-pheromone processing metallopeptidase Ste23</fullName>
    </recommendedName>
</protein>